<name>A0A811SCX0_9POAL</name>
<dbReference type="SUPFAM" id="SSF52047">
    <property type="entry name" value="RNI-like"/>
    <property type="match status" value="1"/>
</dbReference>
<evidence type="ECO:0000313" key="3">
    <source>
        <dbReference type="Proteomes" id="UP000604825"/>
    </source>
</evidence>
<accession>A0A811SCX0</accession>
<feature type="domain" description="F-box" evidence="1">
    <location>
        <begin position="18"/>
        <end position="53"/>
    </location>
</feature>
<dbReference type="Pfam" id="PF00646">
    <property type="entry name" value="F-box"/>
    <property type="match status" value="1"/>
</dbReference>
<organism evidence="2 3">
    <name type="scientific">Miscanthus lutarioriparius</name>
    <dbReference type="NCBI Taxonomy" id="422564"/>
    <lineage>
        <taxon>Eukaryota</taxon>
        <taxon>Viridiplantae</taxon>
        <taxon>Streptophyta</taxon>
        <taxon>Embryophyta</taxon>
        <taxon>Tracheophyta</taxon>
        <taxon>Spermatophyta</taxon>
        <taxon>Magnoliopsida</taxon>
        <taxon>Liliopsida</taxon>
        <taxon>Poales</taxon>
        <taxon>Poaceae</taxon>
        <taxon>PACMAD clade</taxon>
        <taxon>Panicoideae</taxon>
        <taxon>Andropogonodae</taxon>
        <taxon>Andropogoneae</taxon>
        <taxon>Saccharinae</taxon>
        <taxon>Miscanthus</taxon>
    </lineage>
</organism>
<dbReference type="PANTHER" id="PTHR32153">
    <property type="entry name" value="OJ000223_09.16 PROTEIN"/>
    <property type="match status" value="1"/>
</dbReference>
<reference evidence="2" key="1">
    <citation type="submission" date="2020-10" db="EMBL/GenBank/DDBJ databases">
        <authorList>
            <person name="Han B."/>
            <person name="Lu T."/>
            <person name="Zhao Q."/>
            <person name="Huang X."/>
            <person name="Zhao Y."/>
        </authorList>
    </citation>
    <scope>NUCLEOTIDE SEQUENCE</scope>
</reference>
<dbReference type="EMBL" id="CAJGYO010000019">
    <property type="protein sequence ID" value="CAD6338418.1"/>
    <property type="molecule type" value="Genomic_DNA"/>
</dbReference>
<dbReference type="AlphaFoldDB" id="A0A811SCX0"/>
<protein>
    <recommendedName>
        <fullName evidence="1">F-box domain-containing protein</fullName>
    </recommendedName>
</protein>
<evidence type="ECO:0000313" key="2">
    <source>
        <dbReference type="EMBL" id="CAD6338418.1"/>
    </source>
</evidence>
<sequence length="406" mass="47054">MAETTTPEHEQEGDDDRLSTLPDDILLLILNKLDLIRDAARTTVLSKRWRHLLGLRSEIVLDVLNFDATHQDDDDLECTTDDLLRTNASVVEATEILLRQHRRQHTTIQLLDITFYLRDESIGIVRAVDRAMADHRILAAKFTVIPDVPDVYCEDDDVLLAYGRRFMTFFDAYPRAFTGLKDLNLHALRLGESDIANVLSACEKLEYFSLVNCDAGIGDDQSSVLQIEHSRLVELVIWIQPEGPKRLTPLLQNLRVVTVRFIHEGYDLMWTLFILEAAPLLHTLNIQISYHICYSDEENQTDENTRENFDRAADLLKWETHHDFKHYNMKKLTIEGFQVEAKFTRYIRRVMEAAMNLEVVSLRESHPCLRCEFLPSTVYPRTHKEINLIKKQISAWRSSPIQIEIV</sequence>
<dbReference type="SUPFAM" id="SSF81383">
    <property type="entry name" value="F-box domain"/>
    <property type="match status" value="1"/>
</dbReference>
<dbReference type="InterPro" id="IPR044997">
    <property type="entry name" value="F-box_plant"/>
</dbReference>
<dbReference type="OrthoDB" id="684031at2759"/>
<gene>
    <name evidence="2" type="ORF">NCGR_LOCUS62516</name>
</gene>
<proteinExistence type="predicted"/>
<comment type="caution">
    <text evidence="2">The sequence shown here is derived from an EMBL/GenBank/DDBJ whole genome shotgun (WGS) entry which is preliminary data.</text>
</comment>
<keyword evidence="3" id="KW-1185">Reference proteome</keyword>
<dbReference type="Proteomes" id="UP000604825">
    <property type="component" value="Unassembled WGS sequence"/>
</dbReference>
<dbReference type="Gene3D" id="1.20.1280.50">
    <property type="match status" value="1"/>
</dbReference>
<evidence type="ECO:0000259" key="1">
    <source>
        <dbReference type="Pfam" id="PF00646"/>
    </source>
</evidence>
<dbReference type="InterPro" id="IPR036047">
    <property type="entry name" value="F-box-like_dom_sf"/>
</dbReference>
<dbReference type="InterPro" id="IPR001810">
    <property type="entry name" value="F-box_dom"/>
</dbReference>